<proteinExistence type="predicted"/>
<organism evidence="1 2">
    <name type="scientific">Xanthomonas hortorum pv. vitians</name>
    <dbReference type="NCBI Taxonomy" id="83224"/>
    <lineage>
        <taxon>Bacteria</taxon>
        <taxon>Pseudomonadati</taxon>
        <taxon>Pseudomonadota</taxon>
        <taxon>Gammaproteobacteria</taxon>
        <taxon>Lysobacterales</taxon>
        <taxon>Lysobacteraceae</taxon>
        <taxon>Xanthomonas</taxon>
    </lineage>
</organism>
<protein>
    <submittedName>
        <fullName evidence="1">Uncharacterized protein</fullName>
    </submittedName>
</protein>
<keyword evidence="2" id="KW-1185">Reference proteome</keyword>
<geneLocation type="plasmid" evidence="1 2">
    <name>CFBP498_p224</name>
</geneLocation>
<evidence type="ECO:0000313" key="2">
    <source>
        <dbReference type="Proteomes" id="UP000515406"/>
    </source>
</evidence>
<name>A0A6V7FHR3_9XANT</name>
<keyword evidence="1" id="KW-0614">Plasmid</keyword>
<dbReference type="EMBL" id="LR828258">
    <property type="protein sequence ID" value="CAD0363067.1"/>
    <property type="molecule type" value="Genomic_DNA"/>
</dbReference>
<sequence length="39" mass="4243">MHALVGRSVLQLLSSEMADRTATIKKHLLRIGILAIKSA</sequence>
<accession>A0A6V7FHR3</accession>
<evidence type="ECO:0000313" key="1">
    <source>
        <dbReference type="EMBL" id="CAD0363071.1"/>
    </source>
</evidence>
<reference evidence="1 2" key="1">
    <citation type="submission" date="2020-07" db="EMBL/GenBank/DDBJ databases">
        <authorList>
            <person name="Pothier F. J."/>
        </authorList>
    </citation>
    <scope>NUCLEOTIDE SEQUENCE [LARGE SCALE GENOMIC DNA]</scope>
    <source>
        <strain evidence="1 2">CFBP 498</strain>
        <plasmid evidence="1 2">CFBP498_p224</plasmid>
    </source>
</reference>
<dbReference type="Proteomes" id="UP000515406">
    <property type="component" value="Plasmid CFBP498_p224"/>
</dbReference>
<gene>
    <name evidence="1" type="ORF">CFBP498_48130</name>
</gene>
<dbReference type="AlphaFoldDB" id="A0A6V7FHR3"/>
<dbReference type="EMBL" id="LR828258">
    <property type="protein sequence ID" value="CAD0363071.1"/>
    <property type="molecule type" value="Genomic_DNA"/>
</dbReference>